<keyword evidence="2" id="KW-1185">Reference proteome</keyword>
<proteinExistence type="predicted"/>
<dbReference type="EMBL" id="NTFS01000034">
    <property type="protein sequence ID" value="PAX59813.1"/>
    <property type="molecule type" value="Genomic_DNA"/>
</dbReference>
<protein>
    <submittedName>
        <fullName evidence="1">Uncharacterized protein</fullName>
    </submittedName>
</protein>
<gene>
    <name evidence="1" type="ORF">CK510_04990</name>
</gene>
<name>A0A2A2TMY2_9CYAN</name>
<sequence length="82" mass="9842">MLFARNPASIQEGGASLYEFPRRAWELVRPSRHDFSMNLYDPKNYKVNSPDFIHVEEASTAWRKYPYHLELEFSPLLEDFRY</sequence>
<evidence type="ECO:0000313" key="2">
    <source>
        <dbReference type="Proteomes" id="UP000218238"/>
    </source>
</evidence>
<accession>A0A2A2TMY2</accession>
<evidence type="ECO:0000313" key="1">
    <source>
        <dbReference type="EMBL" id="PAX59813.1"/>
    </source>
</evidence>
<dbReference type="Proteomes" id="UP000218238">
    <property type="component" value="Unassembled WGS sequence"/>
</dbReference>
<dbReference type="AlphaFoldDB" id="A0A2A2TMY2"/>
<comment type="caution">
    <text evidence="1">The sequence shown here is derived from an EMBL/GenBank/DDBJ whole genome shotgun (WGS) entry which is preliminary data.</text>
</comment>
<reference evidence="1 2" key="1">
    <citation type="submission" date="2017-08" db="EMBL/GenBank/DDBJ databases">
        <title>Draft genome sequence of filamentous cyanobacterium Calothrix elsteri CCALA 953.</title>
        <authorList>
            <person name="Gagunashvili A.N."/>
            <person name="Elster J."/>
            <person name="Andresson O.S."/>
        </authorList>
    </citation>
    <scope>NUCLEOTIDE SEQUENCE [LARGE SCALE GENOMIC DNA]</scope>
    <source>
        <strain evidence="1 2">CCALA 953</strain>
    </source>
</reference>
<organism evidence="1 2">
    <name type="scientific">Brunnivagina elsteri CCALA 953</name>
    <dbReference type="NCBI Taxonomy" id="987040"/>
    <lineage>
        <taxon>Bacteria</taxon>
        <taxon>Bacillati</taxon>
        <taxon>Cyanobacteriota</taxon>
        <taxon>Cyanophyceae</taxon>
        <taxon>Nostocales</taxon>
        <taxon>Calotrichaceae</taxon>
        <taxon>Brunnivagina</taxon>
    </lineage>
</organism>